<dbReference type="Pfam" id="PF21982">
    <property type="entry name" value="RecX_HTH1"/>
    <property type="match status" value="1"/>
</dbReference>
<comment type="function">
    <text evidence="5">Modulates RecA activity.</text>
</comment>
<dbReference type="GO" id="GO:0005737">
    <property type="term" value="C:cytoplasm"/>
    <property type="evidence" value="ECO:0007669"/>
    <property type="project" value="UniProtKB-SubCell"/>
</dbReference>
<dbReference type="InterPro" id="IPR003783">
    <property type="entry name" value="Regulatory_RecX"/>
</dbReference>
<dbReference type="GO" id="GO:0006282">
    <property type="term" value="P:regulation of DNA repair"/>
    <property type="evidence" value="ECO:0007669"/>
    <property type="project" value="UniProtKB-UniRule"/>
</dbReference>
<gene>
    <name evidence="5 9" type="primary">recX</name>
    <name evidence="9" type="ORF">F9802_18720</name>
</gene>
<keyword evidence="4 5" id="KW-0963">Cytoplasm</keyword>
<dbReference type="AlphaFoldDB" id="A0A6I1FAR5"/>
<evidence type="ECO:0000313" key="9">
    <source>
        <dbReference type="EMBL" id="KAB7704141.1"/>
    </source>
</evidence>
<feature type="domain" description="RecX third three-helical" evidence="7">
    <location>
        <begin position="157"/>
        <end position="202"/>
    </location>
</feature>
<evidence type="ECO:0000259" key="7">
    <source>
        <dbReference type="Pfam" id="PF21981"/>
    </source>
</evidence>
<protein>
    <recommendedName>
        <fullName evidence="3 5">Regulatory protein RecX</fullName>
    </recommendedName>
</protein>
<feature type="domain" description="RecX second three-helical" evidence="6">
    <location>
        <begin position="108"/>
        <end position="149"/>
    </location>
</feature>
<evidence type="ECO:0000313" key="10">
    <source>
        <dbReference type="Proteomes" id="UP000429595"/>
    </source>
</evidence>
<feature type="domain" description="RecX third three-helical" evidence="7">
    <location>
        <begin position="212"/>
        <end position="259"/>
    </location>
</feature>
<dbReference type="InterPro" id="IPR053926">
    <property type="entry name" value="RecX_HTH_1st"/>
</dbReference>
<evidence type="ECO:0000256" key="3">
    <source>
        <dbReference type="ARBA" id="ARBA00018111"/>
    </source>
</evidence>
<dbReference type="RefSeq" id="WP_152154628.1">
    <property type="nucleotide sequence ID" value="NZ_WEIO01000018.1"/>
</dbReference>
<evidence type="ECO:0000259" key="6">
    <source>
        <dbReference type="Pfam" id="PF02631"/>
    </source>
</evidence>
<evidence type="ECO:0000256" key="5">
    <source>
        <dbReference type="HAMAP-Rule" id="MF_01114"/>
    </source>
</evidence>
<reference evidence="9 10" key="1">
    <citation type="submission" date="2019-10" db="EMBL/GenBank/DDBJ databases">
        <title>Bacillus aerolatum sp. nov., isolated from bioaerosol of sport playgrounds.</title>
        <authorList>
            <person name="Chen P."/>
            <person name="Zhang G."/>
        </authorList>
    </citation>
    <scope>NUCLEOTIDE SEQUENCE [LARGE SCALE GENOMIC DNA]</scope>
    <source>
        <strain evidence="9 10">CX253</strain>
    </source>
</reference>
<dbReference type="HAMAP" id="MF_01114">
    <property type="entry name" value="RecX"/>
    <property type="match status" value="1"/>
</dbReference>
<dbReference type="EMBL" id="WEIO01000018">
    <property type="protein sequence ID" value="KAB7704141.1"/>
    <property type="molecule type" value="Genomic_DNA"/>
</dbReference>
<accession>A0A6I1FAR5</accession>
<dbReference type="PANTHER" id="PTHR33602">
    <property type="entry name" value="REGULATORY PROTEIN RECX FAMILY PROTEIN"/>
    <property type="match status" value="1"/>
</dbReference>
<evidence type="ECO:0000259" key="8">
    <source>
        <dbReference type="Pfam" id="PF21982"/>
    </source>
</evidence>
<dbReference type="InterPro" id="IPR036388">
    <property type="entry name" value="WH-like_DNA-bd_sf"/>
</dbReference>
<dbReference type="Gene3D" id="1.10.10.10">
    <property type="entry name" value="Winged helix-like DNA-binding domain superfamily/Winged helix DNA-binding domain"/>
    <property type="match status" value="4"/>
</dbReference>
<name>A0A6I1FAR5_9BACI</name>
<comment type="subcellular location">
    <subcellularLocation>
        <location evidence="1 5">Cytoplasm</location>
    </subcellularLocation>
</comment>
<keyword evidence="10" id="KW-1185">Reference proteome</keyword>
<dbReference type="PANTHER" id="PTHR33602:SF1">
    <property type="entry name" value="REGULATORY PROTEIN RECX FAMILY PROTEIN"/>
    <property type="match status" value="1"/>
</dbReference>
<dbReference type="InterPro" id="IPR053925">
    <property type="entry name" value="RecX_HTH_3rd"/>
</dbReference>
<dbReference type="Proteomes" id="UP000429595">
    <property type="component" value="Unassembled WGS sequence"/>
</dbReference>
<dbReference type="NCBIfam" id="NF010733">
    <property type="entry name" value="PRK14135.1"/>
    <property type="match status" value="1"/>
</dbReference>
<evidence type="ECO:0000256" key="4">
    <source>
        <dbReference type="ARBA" id="ARBA00022490"/>
    </source>
</evidence>
<evidence type="ECO:0000256" key="2">
    <source>
        <dbReference type="ARBA" id="ARBA00009695"/>
    </source>
</evidence>
<sequence>MGVITKISLQQKLKDRYNIFIDEQYAFSVDESVLIQSGLKKGMELTEKEADAIVQQDAVRKGLNAAIQFLSIRMRAEKEVRDYLAKKETETEAIEEIIHSLYRLSYLDDTQFAEAYTKTQINTSDKGPKVIERELKDKGINESIIEETMGEFDLSLQFEKASKLAEKYRKKYSKESAVIQKQKIEQALARKGYGWSVIQEALAESKPEEDEEEQLEALMHQAEKAHRRYSKFSGGEYKQKMKQTLYRKGFSISDIERAIEKLQEE</sequence>
<organism evidence="9 10">
    <name type="scientific">Bacillus aerolatus</name>
    <dbReference type="NCBI Taxonomy" id="2653354"/>
    <lineage>
        <taxon>Bacteria</taxon>
        <taxon>Bacillati</taxon>
        <taxon>Bacillota</taxon>
        <taxon>Bacilli</taxon>
        <taxon>Bacillales</taxon>
        <taxon>Bacillaceae</taxon>
        <taxon>Bacillus</taxon>
    </lineage>
</organism>
<comment type="caution">
    <text evidence="9">The sequence shown here is derived from an EMBL/GenBank/DDBJ whole genome shotgun (WGS) entry which is preliminary data.</text>
</comment>
<dbReference type="InterPro" id="IPR053924">
    <property type="entry name" value="RecX_HTH_2nd"/>
</dbReference>
<evidence type="ECO:0000256" key="1">
    <source>
        <dbReference type="ARBA" id="ARBA00004496"/>
    </source>
</evidence>
<proteinExistence type="inferred from homology"/>
<feature type="domain" description="RecX first three-helical" evidence="8">
    <location>
        <begin position="64"/>
        <end position="101"/>
    </location>
</feature>
<comment type="similarity">
    <text evidence="2 5">Belongs to the RecX family.</text>
</comment>
<dbReference type="Pfam" id="PF02631">
    <property type="entry name" value="RecX_HTH2"/>
    <property type="match status" value="1"/>
</dbReference>
<dbReference type="Pfam" id="PF21981">
    <property type="entry name" value="RecX_HTH3"/>
    <property type="match status" value="2"/>
</dbReference>